<dbReference type="Proteomes" id="UP001314229">
    <property type="component" value="Unassembled WGS sequence"/>
</dbReference>
<keyword evidence="2" id="KW-1185">Reference proteome</keyword>
<proteinExistence type="predicted"/>
<dbReference type="AlphaFoldDB" id="A0AAV1PSV5"/>
<reference evidence="1 2" key="1">
    <citation type="submission" date="2024-01" db="EMBL/GenBank/DDBJ databases">
        <authorList>
            <person name="Alioto T."/>
            <person name="Alioto T."/>
            <person name="Gomez Garrido J."/>
        </authorList>
    </citation>
    <scope>NUCLEOTIDE SEQUENCE [LARGE SCALE GENOMIC DNA]</scope>
</reference>
<organism evidence="1 2">
    <name type="scientific">Scomber scombrus</name>
    <name type="common">Atlantic mackerel</name>
    <name type="synonym">Scomber vernalis</name>
    <dbReference type="NCBI Taxonomy" id="13677"/>
    <lineage>
        <taxon>Eukaryota</taxon>
        <taxon>Metazoa</taxon>
        <taxon>Chordata</taxon>
        <taxon>Craniata</taxon>
        <taxon>Vertebrata</taxon>
        <taxon>Euteleostomi</taxon>
        <taxon>Actinopterygii</taxon>
        <taxon>Neopterygii</taxon>
        <taxon>Teleostei</taxon>
        <taxon>Neoteleostei</taxon>
        <taxon>Acanthomorphata</taxon>
        <taxon>Pelagiaria</taxon>
        <taxon>Scombriformes</taxon>
        <taxon>Scombridae</taxon>
        <taxon>Scomber</taxon>
    </lineage>
</organism>
<name>A0AAV1PSV5_SCOSC</name>
<gene>
    <name evidence="1" type="ORF">FSCOSCO3_A026152</name>
</gene>
<accession>A0AAV1PSV5</accession>
<protein>
    <submittedName>
        <fullName evidence="1">Uncharacterized protein</fullName>
    </submittedName>
</protein>
<evidence type="ECO:0000313" key="2">
    <source>
        <dbReference type="Proteomes" id="UP001314229"/>
    </source>
</evidence>
<dbReference type="EMBL" id="CAWUFR010000258">
    <property type="protein sequence ID" value="CAK6974415.1"/>
    <property type="molecule type" value="Genomic_DNA"/>
</dbReference>
<evidence type="ECO:0000313" key="1">
    <source>
        <dbReference type="EMBL" id="CAK6974415.1"/>
    </source>
</evidence>
<sequence length="86" mass="9498">MGKGEQRLKVKMCPVGGSDTTSSVHTAKILQEEEEQDVHRATYVIRSSKSKMACQRNIHKKEAHQLDQRRTAGLAGILTSLIIIGP</sequence>
<comment type="caution">
    <text evidence="1">The sequence shown here is derived from an EMBL/GenBank/DDBJ whole genome shotgun (WGS) entry which is preliminary data.</text>
</comment>